<sequence>MFEPDEESIILEIVCGLMDISAEEMMNVGEMAKRVIIFDPDTESEEEAVARLKDAVKEMSKEEAVVAGVFISGLLRCNLREQFMQAVGDYEAGEGDESCGCGTGCGCSRGGPADRGA</sequence>
<keyword evidence="2" id="KW-1185">Reference proteome</keyword>
<organism evidence="1 2">
    <name type="scientific">Candidatus Methanocrinis alkalitolerans</name>
    <dbReference type="NCBI Taxonomy" id="3033395"/>
    <lineage>
        <taxon>Archaea</taxon>
        <taxon>Methanobacteriati</taxon>
        <taxon>Methanobacteriota</taxon>
        <taxon>Stenosarchaea group</taxon>
        <taxon>Methanomicrobia</taxon>
        <taxon>Methanotrichales</taxon>
        <taxon>Methanotrichaceae</taxon>
        <taxon>Methanocrinis</taxon>
    </lineage>
</organism>
<gene>
    <name evidence="1" type="ORF">P0O24_10660</name>
</gene>
<protein>
    <submittedName>
        <fullName evidence="1">Uncharacterized protein</fullName>
    </submittedName>
</protein>
<comment type="caution">
    <text evidence="1">The sequence shown here is derived from an EMBL/GenBank/DDBJ whole genome shotgun (WGS) entry which is preliminary data.</text>
</comment>
<name>A0ABT5XHA1_9EURY</name>
<evidence type="ECO:0000313" key="1">
    <source>
        <dbReference type="EMBL" id="MDF0594040.1"/>
    </source>
</evidence>
<dbReference type="RefSeq" id="WP_316969739.1">
    <property type="nucleotide sequence ID" value="NZ_JARFPL010000041.1"/>
</dbReference>
<dbReference type="EMBL" id="JARFPL010000041">
    <property type="protein sequence ID" value="MDF0594040.1"/>
    <property type="molecule type" value="Genomic_DNA"/>
</dbReference>
<proteinExistence type="predicted"/>
<dbReference type="Proteomes" id="UP001215956">
    <property type="component" value="Unassembled WGS sequence"/>
</dbReference>
<reference evidence="1 2" key="1">
    <citation type="submission" date="2023-03" db="EMBL/GenBank/DDBJ databases">
        <title>Whole genome sequencing of Methanotrichaceae archaeon M04Ac.</title>
        <authorList>
            <person name="Khomyakova M.A."/>
            <person name="Merkel A.Y."/>
            <person name="Slobodkin A.I."/>
        </authorList>
    </citation>
    <scope>NUCLEOTIDE SEQUENCE [LARGE SCALE GENOMIC DNA]</scope>
    <source>
        <strain evidence="1 2">M04Ac</strain>
    </source>
</reference>
<evidence type="ECO:0000313" key="2">
    <source>
        <dbReference type="Proteomes" id="UP001215956"/>
    </source>
</evidence>
<accession>A0ABT5XHA1</accession>